<comment type="similarity">
    <text evidence="1">Belongs to the 'phage' integrase family.</text>
</comment>
<keyword evidence="7" id="KW-1185">Reference proteome</keyword>
<accession>A0A0R1NPQ5</accession>
<keyword evidence="3" id="KW-0238">DNA-binding</keyword>
<dbReference type="GO" id="GO:0003677">
    <property type="term" value="F:DNA binding"/>
    <property type="evidence" value="ECO:0007669"/>
    <property type="project" value="UniProtKB-KW"/>
</dbReference>
<dbReference type="CDD" id="cd00397">
    <property type="entry name" value="DNA_BRE_C"/>
    <property type="match status" value="1"/>
</dbReference>
<dbReference type="PROSITE" id="PS51898">
    <property type="entry name" value="TYR_RECOMBINASE"/>
    <property type="match status" value="1"/>
</dbReference>
<organism evidence="6 7">
    <name type="scientific">Lentilactobacillus kisonensis DSM 19906 = JCM 15041</name>
    <dbReference type="NCBI Taxonomy" id="1423766"/>
    <lineage>
        <taxon>Bacteria</taxon>
        <taxon>Bacillati</taxon>
        <taxon>Bacillota</taxon>
        <taxon>Bacilli</taxon>
        <taxon>Lactobacillales</taxon>
        <taxon>Lactobacillaceae</taxon>
        <taxon>Lentilactobacillus</taxon>
    </lineage>
</organism>
<protein>
    <submittedName>
        <fullName evidence="6">Integrase family protein</fullName>
    </submittedName>
</protein>
<feature type="domain" description="Tyr recombinase" evidence="5">
    <location>
        <begin position="186"/>
        <end position="388"/>
    </location>
</feature>
<dbReference type="GO" id="GO:0015074">
    <property type="term" value="P:DNA integration"/>
    <property type="evidence" value="ECO:0007669"/>
    <property type="project" value="UniProtKB-KW"/>
</dbReference>
<evidence type="ECO:0000256" key="4">
    <source>
        <dbReference type="ARBA" id="ARBA00023172"/>
    </source>
</evidence>
<dbReference type="Proteomes" id="UP000051439">
    <property type="component" value="Unassembled WGS sequence"/>
</dbReference>
<dbReference type="SUPFAM" id="SSF56349">
    <property type="entry name" value="DNA breaking-rejoining enzymes"/>
    <property type="match status" value="1"/>
</dbReference>
<sequence>MKGNDDMAKWKPMKRHPNIYEYPVKNGKKYGIRFTYYDAEHKRREYKKSGFRDWQEAEVALHKFQNDIDNGFINALNNRRTTVEAYYEVIRKRSVDIGKWRPATIAQKDMYFAKHLKPVFGNMALTDISRQQYQHFIDSKVKDGYAKTTISTINSVMQIIMNAAERNDVISKNKLKDISIEGAKEPKPAKLEPQDYQLFMKTAREYLSKYWYTLICLLALGARREEISGLRYKSLKFFKQGGQEACEITYDMARTRYEEGGGKLKNHASYRKNYVTGELVELLKFSLQYSKNICTQCGRQYNNDSFLFVMEDYGEPIHPEYPNKIFKKVERACGVHVYPHLLRHYFATMARSNNFSPTDIMHWLGHSSLTMTDSYTRPTKQGALKLINEMNGTLFKPNNGK</sequence>
<dbReference type="Gene3D" id="1.10.443.10">
    <property type="entry name" value="Intergrase catalytic core"/>
    <property type="match status" value="1"/>
</dbReference>
<dbReference type="PATRIC" id="fig|1423766.4.peg.470"/>
<dbReference type="EMBL" id="AZEB01000011">
    <property type="protein sequence ID" value="KRL21900.1"/>
    <property type="molecule type" value="Genomic_DNA"/>
</dbReference>
<dbReference type="Gene3D" id="1.10.150.130">
    <property type="match status" value="1"/>
</dbReference>
<dbReference type="InterPro" id="IPR050090">
    <property type="entry name" value="Tyrosine_recombinase_XerCD"/>
</dbReference>
<evidence type="ECO:0000259" key="5">
    <source>
        <dbReference type="PROSITE" id="PS51898"/>
    </source>
</evidence>
<evidence type="ECO:0000256" key="3">
    <source>
        <dbReference type="ARBA" id="ARBA00023125"/>
    </source>
</evidence>
<dbReference type="InterPro" id="IPR010998">
    <property type="entry name" value="Integrase_recombinase_N"/>
</dbReference>
<reference evidence="6 7" key="1">
    <citation type="journal article" date="2015" name="Genome Announc.">
        <title>Expanding the biotechnology potential of lactobacilli through comparative genomics of 213 strains and associated genera.</title>
        <authorList>
            <person name="Sun Z."/>
            <person name="Harris H.M."/>
            <person name="McCann A."/>
            <person name="Guo C."/>
            <person name="Argimon S."/>
            <person name="Zhang W."/>
            <person name="Yang X."/>
            <person name="Jeffery I.B."/>
            <person name="Cooney J.C."/>
            <person name="Kagawa T.F."/>
            <person name="Liu W."/>
            <person name="Song Y."/>
            <person name="Salvetti E."/>
            <person name="Wrobel A."/>
            <person name="Rasinkangas P."/>
            <person name="Parkhill J."/>
            <person name="Rea M.C."/>
            <person name="O'Sullivan O."/>
            <person name="Ritari J."/>
            <person name="Douillard F.P."/>
            <person name="Paul Ross R."/>
            <person name="Yang R."/>
            <person name="Briner A.E."/>
            <person name="Felis G.E."/>
            <person name="de Vos W.M."/>
            <person name="Barrangou R."/>
            <person name="Klaenhammer T.R."/>
            <person name="Caufield P.W."/>
            <person name="Cui Y."/>
            <person name="Zhang H."/>
            <person name="O'Toole P.W."/>
        </authorList>
    </citation>
    <scope>NUCLEOTIDE SEQUENCE [LARGE SCALE GENOMIC DNA]</scope>
    <source>
        <strain evidence="6 7">DSM 19906</strain>
    </source>
</reference>
<dbReference type="InterPro" id="IPR013762">
    <property type="entry name" value="Integrase-like_cat_sf"/>
</dbReference>
<dbReference type="InterPro" id="IPR011010">
    <property type="entry name" value="DNA_brk_join_enz"/>
</dbReference>
<dbReference type="PANTHER" id="PTHR30349:SF41">
    <property type="entry name" value="INTEGRASE_RECOMBINASE PROTEIN MJ0367-RELATED"/>
    <property type="match status" value="1"/>
</dbReference>
<proteinExistence type="inferred from homology"/>
<evidence type="ECO:0000256" key="2">
    <source>
        <dbReference type="ARBA" id="ARBA00022908"/>
    </source>
</evidence>
<evidence type="ECO:0000313" key="6">
    <source>
        <dbReference type="EMBL" id="KRL21900.1"/>
    </source>
</evidence>
<dbReference type="AlphaFoldDB" id="A0A0R1NPQ5"/>
<dbReference type="InterPro" id="IPR002104">
    <property type="entry name" value="Integrase_catalytic"/>
</dbReference>
<keyword evidence="4" id="KW-0233">DNA recombination</keyword>
<keyword evidence="2" id="KW-0229">DNA integration</keyword>
<dbReference type="Pfam" id="PF14659">
    <property type="entry name" value="Phage_int_SAM_3"/>
    <property type="match status" value="1"/>
</dbReference>
<dbReference type="Pfam" id="PF00589">
    <property type="entry name" value="Phage_integrase"/>
    <property type="match status" value="1"/>
</dbReference>
<evidence type="ECO:0000313" key="7">
    <source>
        <dbReference type="Proteomes" id="UP000051439"/>
    </source>
</evidence>
<dbReference type="InterPro" id="IPR004107">
    <property type="entry name" value="Integrase_SAM-like_N"/>
</dbReference>
<gene>
    <name evidence="6" type="ORF">FC98_GL000458</name>
</gene>
<comment type="caution">
    <text evidence="6">The sequence shown here is derived from an EMBL/GenBank/DDBJ whole genome shotgun (WGS) entry which is preliminary data.</text>
</comment>
<evidence type="ECO:0000256" key="1">
    <source>
        <dbReference type="ARBA" id="ARBA00008857"/>
    </source>
</evidence>
<dbReference type="PANTHER" id="PTHR30349">
    <property type="entry name" value="PHAGE INTEGRASE-RELATED"/>
    <property type="match status" value="1"/>
</dbReference>
<dbReference type="GO" id="GO:0006310">
    <property type="term" value="P:DNA recombination"/>
    <property type="evidence" value="ECO:0007669"/>
    <property type="project" value="UniProtKB-KW"/>
</dbReference>
<name>A0A0R1NPQ5_9LACO</name>